<dbReference type="CDD" id="cd23702">
    <property type="entry name" value="eL14"/>
    <property type="match status" value="1"/>
</dbReference>
<accession>A0A0N1HEB2</accession>
<dbReference type="PANTHER" id="PTHR11127:SF2">
    <property type="entry name" value="LARGE RIBOSOMAL SUBUNIT PROTEIN EL14"/>
    <property type="match status" value="1"/>
</dbReference>
<dbReference type="PANTHER" id="PTHR11127">
    <property type="entry name" value="60S RIBOSOMAL PROTEIN L14"/>
    <property type="match status" value="1"/>
</dbReference>
<gene>
    <name evidence="5" type="ORF">AB675_6856</name>
</gene>
<dbReference type="EMBL" id="LFJN01000005">
    <property type="protein sequence ID" value="KPI43266.1"/>
    <property type="molecule type" value="Genomic_DNA"/>
</dbReference>
<dbReference type="Gene3D" id="2.30.30.30">
    <property type="match status" value="1"/>
</dbReference>
<dbReference type="RefSeq" id="XP_018003229.1">
    <property type="nucleotide sequence ID" value="XM_018147179.1"/>
</dbReference>
<proteinExistence type="inferred from homology"/>
<feature type="domain" description="Large ribosomal subunit protein eL14" evidence="4">
    <location>
        <begin position="57"/>
        <end position="132"/>
    </location>
</feature>
<keyword evidence="6" id="KW-1185">Reference proteome</keyword>
<dbReference type="InterPro" id="IPR002784">
    <property type="entry name" value="Ribosomal_eL14_dom"/>
</dbReference>
<protein>
    <submittedName>
        <fullName evidence="5">60S ribosomal protein L14-B</fullName>
    </submittedName>
</protein>
<dbReference type="VEuPathDB" id="FungiDB:AB675_6856"/>
<dbReference type="OrthoDB" id="1875589at2759"/>
<name>A0A0N1HEB2_9EURO</name>
<dbReference type="InterPro" id="IPR008991">
    <property type="entry name" value="Translation_prot_SH3-like_sf"/>
</dbReference>
<keyword evidence="2 5" id="KW-0689">Ribosomal protein</keyword>
<dbReference type="Gene3D" id="6.10.250.2270">
    <property type="match status" value="1"/>
</dbReference>
<dbReference type="GO" id="GO:0003723">
    <property type="term" value="F:RNA binding"/>
    <property type="evidence" value="ECO:0007669"/>
    <property type="project" value="InterPro"/>
</dbReference>
<dbReference type="STRING" id="1664694.A0A0N1HEB2"/>
<evidence type="ECO:0000313" key="5">
    <source>
        <dbReference type="EMBL" id="KPI43266.1"/>
    </source>
</evidence>
<sequence>MSSIEIGEASWLYVQQGRVLVIRQGPSATKWASIVEIVDQHRVLVDGPSSNKEYAAPRQVLPISAVTLTKIVIDKQPRSVGTGALRKLWEAQNIDEKIADNTHAKKRVQQQKRSNLSDFERFKVMRLKKQARFEVKKAAAKIKASA</sequence>
<dbReference type="GO" id="GO:0022625">
    <property type="term" value="C:cytosolic large ribosomal subunit"/>
    <property type="evidence" value="ECO:0007669"/>
    <property type="project" value="TreeGrafter"/>
</dbReference>
<dbReference type="GO" id="GO:0003735">
    <property type="term" value="F:structural constituent of ribosome"/>
    <property type="evidence" value="ECO:0007669"/>
    <property type="project" value="InterPro"/>
</dbReference>
<dbReference type="Pfam" id="PF01929">
    <property type="entry name" value="Ribosomal_L14e"/>
    <property type="match status" value="1"/>
</dbReference>
<dbReference type="GeneID" id="28739059"/>
<dbReference type="AlphaFoldDB" id="A0A0N1HEB2"/>
<evidence type="ECO:0000259" key="4">
    <source>
        <dbReference type="Pfam" id="PF01929"/>
    </source>
</evidence>
<evidence type="ECO:0000256" key="2">
    <source>
        <dbReference type="ARBA" id="ARBA00022980"/>
    </source>
</evidence>
<comment type="caution">
    <text evidence="5">The sequence shown here is derived from an EMBL/GenBank/DDBJ whole genome shotgun (WGS) entry which is preliminary data.</text>
</comment>
<organism evidence="5 6">
    <name type="scientific">Cyphellophora attinorum</name>
    <dbReference type="NCBI Taxonomy" id="1664694"/>
    <lineage>
        <taxon>Eukaryota</taxon>
        <taxon>Fungi</taxon>
        <taxon>Dikarya</taxon>
        <taxon>Ascomycota</taxon>
        <taxon>Pezizomycotina</taxon>
        <taxon>Eurotiomycetes</taxon>
        <taxon>Chaetothyriomycetidae</taxon>
        <taxon>Chaetothyriales</taxon>
        <taxon>Cyphellophoraceae</taxon>
        <taxon>Cyphellophora</taxon>
    </lineage>
</organism>
<dbReference type="SUPFAM" id="SSF50104">
    <property type="entry name" value="Translation proteins SH3-like domain"/>
    <property type="match status" value="1"/>
</dbReference>
<dbReference type="GO" id="GO:0042273">
    <property type="term" value="P:ribosomal large subunit biogenesis"/>
    <property type="evidence" value="ECO:0007669"/>
    <property type="project" value="TreeGrafter"/>
</dbReference>
<evidence type="ECO:0000313" key="6">
    <source>
        <dbReference type="Proteomes" id="UP000038010"/>
    </source>
</evidence>
<dbReference type="GO" id="GO:0006412">
    <property type="term" value="P:translation"/>
    <property type="evidence" value="ECO:0007669"/>
    <property type="project" value="InterPro"/>
</dbReference>
<comment type="similarity">
    <text evidence="1">Belongs to the eukaryotic ribosomal protein eL14 family.</text>
</comment>
<evidence type="ECO:0000256" key="1">
    <source>
        <dbReference type="ARBA" id="ARBA00006592"/>
    </source>
</evidence>
<evidence type="ECO:0000256" key="3">
    <source>
        <dbReference type="ARBA" id="ARBA00023274"/>
    </source>
</evidence>
<reference evidence="5 6" key="1">
    <citation type="submission" date="2015-06" db="EMBL/GenBank/DDBJ databases">
        <title>Draft genome of the ant-associated black yeast Phialophora attae CBS 131958.</title>
        <authorList>
            <person name="Moreno L.F."/>
            <person name="Stielow B.J."/>
            <person name="de Hoog S."/>
            <person name="Vicente V.A."/>
            <person name="Weiss V.A."/>
            <person name="de Vries M."/>
            <person name="Cruz L.M."/>
            <person name="Souza E.M."/>
        </authorList>
    </citation>
    <scope>NUCLEOTIDE SEQUENCE [LARGE SCALE GENOMIC DNA]</scope>
    <source>
        <strain evidence="5 6">CBS 131958</strain>
    </source>
</reference>
<dbReference type="InterPro" id="IPR039660">
    <property type="entry name" value="Ribosomal_eL14"/>
</dbReference>
<dbReference type="InterPro" id="IPR014722">
    <property type="entry name" value="Rib_uL2_dom2"/>
</dbReference>
<keyword evidence="3" id="KW-0687">Ribonucleoprotein</keyword>
<dbReference type="Proteomes" id="UP000038010">
    <property type="component" value="Unassembled WGS sequence"/>
</dbReference>